<accession>A0A543AJA7</accession>
<dbReference type="InterPro" id="IPR050259">
    <property type="entry name" value="SDR"/>
</dbReference>
<dbReference type="PRINTS" id="PR00080">
    <property type="entry name" value="SDRFAMILY"/>
</dbReference>
<dbReference type="AlphaFoldDB" id="A0A543AJA7"/>
<keyword evidence="4" id="KW-1185">Reference proteome</keyword>
<dbReference type="EMBL" id="VFOU01000002">
    <property type="protein sequence ID" value="TQL72664.1"/>
    <property type="molecule type" value="Genomic_DNA"/>
</dbReference>
<dbReference type="NCBIfam" id="NF006110">
    <property type="entry name" value="PRK08261.1"/>
    <property type="match status" value="1"/>
</dbReference>
<dbReference type="RefSeq" id="WP_141865957.1">
    <property type="nucleotide sequence ID" value="NZ_BAABAN010000004.1"/>
</dbReference>
<organism evidence="3 4">
    <name type="scientific">Enteractinococcus coprophilus</name>
    <dbReference type="NCBI Taxonomy" id="1027633"/>
    <lineage>
        <taxon>Bacteria</taxon>
        <taxon>Bacillati</taxon>
        <taxon>Actinomycetota</taxon>
        <taxon>Actinomycetes</taxon>
        <taxon>Micrococcales</taxon>
        <taxon>Micrococcaceae</taxon>
    </lineage>
</organism>
<dbReference type="Gene3D" id="3.40.50.720">
    <property type="entry name" value="NAD(P)-binding Rossmann-like Domain"/>
    <property type="match status" value="2"/>
</dbReference>
<comment type="caution">
    <text evidence="3">The sequence shown here is derived from an EMBL/GenBank/DDBJ whole genome shotgun (WGS) entry which is preliminary data.</text>
</comment>
<feature type="domain" description="Ketoreductase" evidence="2">
    <location>
        <begin position="212"/>
        <end position="391"/>
    </location>
</feature>
<comment type="similarity">
    <text evidence="1">Belongs to the short-chain dehydrogenases/reductases (SDR) family.</text>
</comment>
<dbReference type="InterPro" id="IPR036291">
    <property type="entry name" value="NAD(P)-bd_dom_sf"/>
</dbReference>
<dbReference type="Pfam" id="PF13561">
    <property type="entry name" value="adh_short_C2"/>
    <property type="match status" value="1"/>
</dbReference>
<dbReference type="PRINTS" id="PR00081">
    <property type="entry name" value="GDHRDH"/>
</dbReference>
<reference evidence="3 4" key="1">
    <citation type="submission" date="2019-06" db="EMBL/GenBank/DDBJ databases">
        <title>Sequencing the genomes of 1000 actinobacteria strains.</title>
        <authorList>
            <person name="Klenk H.-P."/>
        </authorList>
    </citation>
    <scope>NUCLEOTIDE SEQUENCE [LARGE SCALE GENOMIC DNA]</scope>
    <source>
        <strain evidence="3 4">DSM 24083</strain>
    </source>
</reference>
<dbReference type="FunFam" id="3.40.50.720:FF:000338">
    <property type="entry name" value="3-oxoacyl-ACP reductase FabG"/>
    <property type="match status" value="1"/>
</dbReference>
<gene>
    <name evidence="3" type="ORF">FB556_1330</name>
</gene>
<dbReference type="GO" id="GO:0032787">
    <property type="term" value="P:monocarboxylic acid metabolic process"/>
    <property type="evidence" value="ECO:0007669"/>
    <property type="project" value="UniProtKB-ARBA"/>
</dbReference>
<dbReference type="InterPro" id="IPR020904">
    <property type="entry name" value="Sc_DH/Rdtase_CS"/>
</dbReference>
<evidence type="ECO:0000313" key="3">
    <source>
        <dbReference type="EMBL" id="TQL72664.1"/>
    </source>
</evidence>
<dbReference type="Proteomes" id="UP000319746">
    <property type="component" value="Unassembled WGS sequence"/>
</dbReference>
<dbReference type="OrthoDB" id="9804774at2"/>
<dbReference type="InterPro" id="IPR002347">
    <property type="entry name" value="SDR_fam"/>
</dbReference>
<evidence type="ECO:0000259" key="2">
    <source>
        <dbReference type="SMART" id="SM00822"/>
    </source>
</evidence>
<dbReference type="SUPFAM" id="SSF51735">
    <property type="entry name" value="NAD(P)-binding Rossmann-fold domains"/>
    <property type="match status" value="1"/>
</dbReference>
<dbReference type="PANTHER" id="PTHR42879:SF2">
    <property type="entry name" value="3-OXOACYL-[ACYL-CARRIER-PROTEIN] REDUCTASE FABG"/>
    <property type="match status" value="1"/>
</dbReference>
<dbReference type="InterPro" id="IPR057326">
    <property type="entry name" value="KR_dom"/>
</dbReference>
<sequence>MSPTDSYTRFVNRPFGKQVAKTIGLPRPVPLRRHTQGDRLASGSILVIGESDAGNTVAEQLWAESYDVRRDPGLKQKFSAIIVAFDDAAHPSDLSERVLQVSAALRGLEPNGRVITIFRDPQDSSISSDANRIAVRHSVEGFTRSLAKEMRFGATTNGIILGQDVTMAAPAALAALRFFLSGRSAYVAGQFLTVSSSAGAVPADWDTPLADMVIVVTGAARGIGEAISETLARDGATVIGVDMPPAGEALTTVMNRVGGIAVQMDITDENAGNELLRMAEQRFGRLDGIVHNAGITRDKLLANMDAARWDSLIAVNITAPLRINEQLLAALGQGVVAENFRITALASTSGIAGNRGQTNYAAAKAGIMGMTQALAGQLAKTGGSINAVAPGFIETAMTDAMPAATREVARRMNSLQQGGRPVDVAEAIALFHTDAAAGINGTTLRVCGQSMVGK</sequence>
<dbReference type="PROSITE" id="PS00061">
    <property type="entry name" value="ADH_SHORT"/>
    <property type="match status" value="1"/>
</dbReference>
<name>A0A543AJA7_9MICC</name>
<dbReference type="SMART" id="SM00822">
    <property type="entry name" value="PKS_KR"/>
    <property type="match status" value="1"/>
</dbReference>
<evidence type="ECO:0000256" key="1">
    <source>
        <dbReference type="ARBA" id="ARBA00006484"/>
    </source>
</evidence>
<protein>
    <submittedName>
        <fullName evidence="3">3-oxoacyl-[acyl-carrier protein] reductase</fullName>
    </submittedName>
</protein>
<dbReference type="PANTHER" id="PTHR42879">
    <property type="entry name" value="3-OXOACYL-(ACYL-CARRIER-PROTEIN) REDUCTASE"/>
    <property type="match status" value="1"/>
</dbReference>
<evidence type="ECO:0000313" key="4">
    <source>
        <dbReference type="Proteomes" id="UP000319746"/>
    </source>
</evidence>
<proteinExistence type="inferred from homology"/>